<evidence type="ECO:0008006" key="9">
    <source>
        <dbReference type="Google" id="ProtNLM"/>
    </source>
</evidence>
<accession>A0A1J8QAL7</accession>
<dbReference type="GO" id="GO:0022857">
    <property type="term" value="F:transmembrane transporter activity"/>
    <property type="evidence" value="ECO:0007669"/>
    <property type="project" value="TreeGrafter"/>
</dbReference>
<keyword evidence="8" id="KW-1185">Reference proteome</keyword>
<dbReference type="EMBL" id="LVVM01006192">
    <property type="protein sequence ID" value="OJA08804.1"/>
    <property type="molecule type" value="Genomic_DNA"/>
</dbReference>
<evidence type="ECO:0000256" key="4">
    <source>
        <dbReference type="ARBA" id="ARBA00022989"/>
    </source>
</evidence>
<dbReference type="InterPro" id="IPR036259">
    <property type="entry name" value="MFS_trans_sf"/>
</dbReference>
<evidence type="ECO:0000256" key="3">
    <source>
        <dbReference type="ARBA" id="ARBA00022692"/>
    </source>
</evidence>
<evidence type="ECO:0000313" key="8">
    <source>
        <dbReference type="Proteomes" id="UP000183567"/>
    </source>
</evidence>
<dbReference type="PANTHER" id="PTHR43791:SF22">
    <property type="entry name" value="TRANSPORTER, PUTATIVE (AFU_ORTHOLOGUE AFUA_6G11320)-RELATED"/>
    <property type="match status" value="1"/>
</dbReference>
<feature type="transmembrane region" description="Helical" evidence="6">
    <location>
        <begin position="60"/>
        <end position="81"/>
    </location>
</feature>
<dbReference type="Proteomes" id="UP000183567">
    <property type="component" value="Unassembled WGS sequence"/>
</dbReference>
<dbReference type="PANTHER" id="PTHR43791">
    <property type="entry name" value="PERMEASE-RELATED"/>
    <property type="match status" value="1"/>
</dbReference>
<dbReference type="GO" id="GO:0016020">
    <property type="term" value="C:membrane"/>
    <property type="evidence" value="ECO:0007669"/>
    <property type="project" value="UniProtKB-SubCell"/>
</dbReference>
<dbReference type="AlphaFoldDB" id="A0A1J8QAL7"/>
<evidence type="ECO:0000256" key="2">
    <source>
        <dbReference type="ARBA" id="ARBA00022448"/>
    </source>
</evidence>
<proteinExistence type="predicted"/>
<sequence length="102" mass="11317">MSVSEKPSVVEEDQLIAEDRRVLRKVDHRLLPVFTLLYLLSFLDRSNIGNAKIDGMATDIGLSATGYNAALAIYFIGYVVFEIPANLDNVMPTFVDPDLEAL</sequence>
<dbReference type="OrthoDB" id="3055650at2759"/>
<dbReference type="SUPFAM" id="SSF103473">
    <property type="entry name" value="MFS general substrate transporter"/>
    <property type="match status" value="1"/>
</dbReference>
<evidence type="ECO:0000256" key="5">
    <source>
        <dbReference type="ARBA" id="ARBA00023136"/>
    </source>
</evidence>
<keyword evidence="5 6" id="KW-0472">Membrane</keyword>
<keyword evidence="3 6" id="KW-0812">Transmembrane</keyword>
<organism evidence="7 8">
    <name type="scientific">Rhizopogon vesiculosus</name>
    <dbReference type="NCBI Taxonomy" id="180088"/>
    <lineage>
        <taxon>Eukaryota</taxon>
        <taxon>Fungi</taxon>
        <taxon>Dikarya</taxon>
        <taxon>Basidiomycota</taxon>
        <taxon>Agaricomycotina</taxon>
        <taxon>Agaricomycetes</taxon>
        <taxon>Agaricomycetidae</taxon>
        <taxon>Boletales</taxon>
        <taxon>Suillineae</taxon>
        <taxon>Rhizopogonaceae</taxon>
        <taxon>Rhizopogon</taxon>
    </lineage>
</organism>
<evidence type="ECO:0000256" key="6">
    <source>
        <dbReference type="SAM" id="Phobius"/>
    </source>
</evidence>
<evidence type="ECO:0000256" key="1">
    <source>
        <dbReference type="ARBA" id="ARBA00004141"/>
    </source>
</evidence>
<name>A0A1J8QAL7_9AGAM</name>
<dbReference type="Gene3D" id="1.20.1250.20">
    <property type="entry name" value="MFS general substrate transporter like domains"/>
    <property type="match status" value="1"/>
</dbReference>
<reference evidence="7 8" key="1">
    <citation type="submission" date="2016-03" db="EMBL/GenBank/DDBJ databases">
        <title>Comparative genomics of the ectomycorrhizal sister species Rhizopogon vinicolor and Rhizopogon vesiculosus (Basidiomycota: Boletales) reveals a divergence of the mating type B locus.</title>
        <authorList>
            <person name="Mujic A.B."/>
            <person name="Kuo A."/>
            <person name="Tritt A."/>
            <person name="Lipzen A."/>
            <person name="Chen C."/>
            <person name="Johnson J."/>
            <person name="Sharma A."/>
            <person name="Barry K."/>
            <person name="Grigoriev I.V."/>
            <person name="Spatafora J.W."/>
        </authorList>
    </citation>
    <scope>NUCLEOTIDE SEQUENCE [LARGE SCALE GENOMIC DNA]</scope>
    <source>
        <strain evidence="7 8">AM-OR11-056</strain>
    </source>
</reference>
<keyword evidence="2" id="KW-0813">Transport</keyword>
<protein>
    <recommendedName>
        <fullName evidence="9">Major facilitator superfamily (MFS) profile domain-containing protein</fullName>
    </recommendedName>
</protein>
<dbReference type="STRING" id="180088.A0A1J8QAL7"/>
<keyword evidence="4 6" id="KW-1133">Transmembrane helix</keyword>
<gene>
    <name evidence="7" type="ORF">AZE42_01303</name>
</gene>
<comment type="caution">
    <text evidence="7">The sequence shown here is derived from an EMBL/GenBank/DDBJ whole genome shotgun (WGS) entry which is preliminary data.</text>
</comment>
<evidence type="ECO:0000313" key="7">
    <source>
        <dbReference type="EMBL" id="OJA08804.1"/>
    </source>
</evidence>
<comment type="subcellular location">
    <subcellularLocation>
        <location evidence="1">Membrane</location>
        <topology evidence="1">Multi-pass membrane protein</topology>
    </subcellularLocation>
</comment>